<evidence type="ECO:0000256" key="4">
    <source>
        <dbReference type="ARBA" id="ARBA00022598"/>
    </source>
</evidence>
<dbReference type="GO" id="GO:0004813">
    <property type="term" value="F:alanine-tRNA ligase activity"/>
    <property type="evidence" value="ECO:0007669"/>
    <property type="project" value="UniProtKB-UniRule"/>
</dbReference>
<evidence type="ECO:0000256" key="8">
    <source>
        <dbReference type="ARBA" id="ARBA00022840"/>
    </source>
</evidence>
<dbReference type="Gene3D" id="3.10.310.40">
    <property type="match status" value="1"/>
</dbReference>
<dbReference type="GO" id="GO:0016740">
    <property type="term" value="F:transferase activity"/>
    <property type="evidence" value="ECO:0007669"/>
    <property type="project" value="UniProtKB-ARBA"/>
</dbReference>
<comment type="cofactor">
    <cofactor evidence="14">
        <name>Zn(2+)</name>
        <dbReference type="ChEBI" id="CHEBI:29105"/>
    </cofactor>
    <text evidence="14">Binds 1 zinc ion per subunit.</text>
</comment>
<dbReference type="SUPFAM" id="SSF101353">
    <property type="entry name" value="Putative anticodon-binding domain of alanyl-tRNA synthetase (AlaRS)"/>
    <property type="match status" value="1"/>
</dbReference>
<evidence type="ECO:0000256" key="2">
    <source>
        <dbReference type="ARBA" id="ARBA00022490"/>
    </source>
</evidence>
<comment type="caution">
    <text evidence="17">The sequence shown here is derived from an EMBL/GenBank/DDBJ whole genome shotgun (WGS) entry which is preliminary data.</text>
</comment>
<dbReference type="NCBIfam" id="TIGR00344">
    <property type="entry name" value="alaS"/>
    <property type="match status" value="1"/>
</dbReference>
<keyword evidence="5 14" id="KW-0479">Metal-binding</keyword>
<dbReference type="Pfam" id="PF07973">
    <property type="entry name" value="tRNA_SAD"/>
    <property type="match status" value="1"/>
</dbReference>
<dbReference type="FunFam" id="3.10.310.40:FF:000001">
    <property type="entry name" value="Alanine--tRNA ligase"/>
    <property type="match status" value="1"/>
</dbReference>
<evidence type="ECO:0000256" key="1">
    <source>
        <dbReference type="ARBA" id="ARBA00008226"/>
    </source>
</evidence>
<dbReference type="HOGENOM" id="CLU_004485_1_1_9"/>
<comment type="catalytic activity">
    <reaction evidence="13 14">
        <text>tRNA(Ala) + L-alanine + ATP = L-alanyl-tRNA(Ala) + AMP + diphosphate</text>
        <dbReference type="Rhea" id="RHEA:12540"/>
        <dbReference type="Rhea" id="RHEA-COMP:9657"/>
        <dbReference type="Rhea" id="RHEA-COMP:9923"/>
        <dbReference type="ChEBI" id="CHEBI:30616"/>
        <dbReference type="ChEBI" id="CHEBI:33019"/>
        <dbReference type="ChEBI" id="CHEBI:57972"/>
        <dbReference type="ChEBI" id="CHEBI:78442"/>
        <dbReference type="ChEBI" id="CHEBI:78497"/>
        <dbReference type="ChEBI" id="CHEBI:456215"/>
        <dbReference type="EC" id="6.1.1.7"/>
    </reaction>
</comment>
<organism evidence="17 18">
    <name type="scientific">Granulicatella adiacens ATCC 49175</name>
    <dbReference type="NCBI Taxonomy" id="638301"/>
    <lineage>
        <taxon>Bacteria</taxon>
        <taxon>Bacillati</taxon>
        <taxon>Bacillota</taxon>
        <taxon>Bacilli</taxon>
        <taxon>Lactobacillales</taxon>
        <taxon>Carnobacteriaceae</taxon>
        <taxon>Granulicatella</taxon>
    </lineage>
</organism>
<dbReference type="SUPFAM" id="SSF50447">
    <property type="entry name" value="Translation proteins"/>
    <property type="match status" value="1"/>
</dbReference>
<dbReference type="InterPro" id="IPR003156">
    <property type="entry name" value="DHHA1_dom"/>
</dbReference>
<dbReference type="SUPFAM" id="SSF55681">
    <property type="entry name" value="Class II aaRS and biotin synthetases"/>
    <property type="match status" value="1"/>
</dbReference>
<comment type="subcellular location">
    <subcellularLocation>
        <location evidence="14">Cytoplasm</location>
    </subcellularLocation>
</comment>
<gene>
    <name evidence="14 17" type="primary">alaS</name>
    <name evidence="17" type="ORF">HMPREF0444_0163</name>
</gene>
<dbReference type="FunFam" id="3.30.54.20:FF:000001">
    <property type="entry name" value="Alanine--tRNA ligase"/>
    <property type="match status" value="1"/>
</dbReference>
<feature type="coiled-coil region" evidence="15">
    <location>
        <begin position="765"/>
        <end position="836"/>
    </location>
</feature>
<keyword evidence="2 14" id="KW-0963">Cytoplasm</keyword>
<dbReference type="Proteomes" id="UP000005926">
    <property type="component" value="Unassembled WGS sequence"/>
</dbReference>
<comment type="domain">
    <text evidence="14">Consists of three domains; the N-terminal catalytic domain, the editing domain and the C-terminal C-Ala domain. The editing domain removes incorrectly charged amino acids, while the C-Ala domain, along with tRNA(Ala), serves as a bridge to cooperatively bring together the editing and aminoacylation centers thus stimulating deacylation of misacylated tRNAs.</text>
</comment>
<dbReference type="EC" id="6.1.1.7" evidence="14"/>
<keyword evidence="4 14" id="KW-0436">Ligase</keyword>
<keyword evidence="7 14" id="KW-0862">Zinc</keyword>
<dbReference type="InterPro" id="IPR050058">
    <property type="entry name" value="Ala-tRNA_ligase"/>
</dbReference>
<dbReference type="GO" id="GO:0005524">
    <property type="term" value="F:ATP binding"/>
    <property type="evidence" value="ECO:0007669"/>
    <property type="project" value="UniProtKB-UniRule"/>
</dbReference>
<dbReference type="PANTHER" id="PTHR11777">
    <property type="entry name" value="ALANYL-TRNA SYNTHETASE"/>
    <property type="match status" value="1"/>
</dbReference>
<keyword evidence="8 14" id="KW-0067">ATP-binding</keyword>
<dbReference type="Gene3D" id="3.30.980.10">
    <property type="entry name" value="Threonyl-trna Synthetase, Chain A, domain 2"/>
    <property type="match status" value="1"/>
</dbReference>
<feature type="binding site" evidence="14">
    <location>
        <position position="603"/>
    </location>
    <ligand>
        <name>Zn(2+)</name>
        <dbReference type="ChEBI" id="CHEBI:29105"/>
    </ligand>
</feature>
<dbReference type="PROSITE" id="PS50860">
    <property type="entry name" value="AA_TRNA_LIGASE_II_ALA"/>
    <property type="match status" value="1"/>
</dbReference>
<evidence type="ECO:0000256" key="10">
    <source>
        <dbReference type="ARBA" id="ARBA00022917"/>
    </source>
</evidence>
<dbReference type="InterPro" id="IPR018164">
    <property type="entry name" value="Ala-tRNA-synth_IIc_N"/>
</dbReference>
<evidence type="ECO:0000256" key="6">
    <source>
        <dbReference type="ARBA" id="ARBA00022741"/>
    </source>
</evidence>
<dbReference type="GO" id="GO:0005829">
    <property type="term" value="C:cytosol"/>
    <property type="evidence" value="ECO:0007669"/>
    <property type="project" value="TreeGrafter"/>
</dbReference>
<keyword evidence="18" id="KW-1185">Reference proteome</keyword>
<dbReference type="GO" id="GO:0008270">
    <property type="term" value="F:zinc ion binding"/>
    <property type="evidence" value="ECO:0007669"/>
    <property type="project" value="UniProtKB-UniRule"/>
</dbReference>
<dbReference type="Gene3D" id="2.40.30.130">
    <property type="match status" value="1"/>
</dbReference>
<dbReference type="GO" id="GO:0000049">
    <property type="term" value="F:tRNA binding"/>
    <property type="evidence" value="ECO:0007669"/>
    <property type="project" value="UniProtKB-KW"/>
</dbReference>
<evidence type="ECO:0000256" key="9">
    <source>
        <dbReference type="ARBA" id="ARBA00022884"/>
    </source>
</evidence>
<dbReference type="Gene3D" id="3.30.930.10">
    <property type="entry name" value="Bira Bifunctional Protein, Domain 2"/>
    <property type="match status" value="1"/>
</dbReference>
<keyword evidence="6 14" id="KW-0547">Nucleotide-binding</keyword>
<dbReference type="InterPro" id="IPR018165">
    <property type="entry name" value="Ala-tRNA-synth_IIc_core"/>
</dbReference>
<evidence type="ECO:0000259" key="16">
    <source>
        <dbReference type="PROSITE" id="PS50860"/>
    </source>
</evidence>
<dbReference type="GO" id="GO:0140096">
    <property type="term" value="F:catalytic activity, acting on a protein"/>
    <property type="evidence" value="ECO:0007669"/>
    <property type="project" value="UniProtKB-ARBA"/>
</dbReference>
<dbReference type="GO" id="GO:0002161">
    <property type="term" value="F:aminoacyl-tRNA deacylase activity"/>
    <property type="evidence" value="ECO:0007669"/>
    <property type="project" value="TreeGrafter"/>
</dbReference>
<dbReference type="PANTHER" id="PTHR11777:SF9">
    <property type="entry name" value="ALANINE--TRNA LIGASE, CYTOPLASMIC"/>
    <property type="match status" value="1"/>
</dbReference>
<feature type="binding site" evidence="14">
    <location>
        <position position="709"/>
    </location>
    <ligand>
        <name>Zn(2+)</name>
        <dbReference type="ChEBI" id="CHEBI:29105"/>
    </ligand>
</feature>
<evidence type="ECO:0000256" key="3">
    <source>
        <dbReference type="ARBA" id="ARBA00022555"/>
    </source>
</evidence>
<dbReference type="STRING" id="638301.HMPREF0444_0163"/>
<feature type="binding site" evidence="14">
    <location>
        <position position="607"/>
    </location>
    <ligand>
        <name>Zn(2+)</name>
        <dbReference type="ChEBI" id="CHEBI:29105"/>
    </ligand>
</feature>
<dbReference type="InterPro" id="IPR009000">
    <property type="entry name" value="Transl_B-barrel_sf"/>
</dbReference>
<dbReference type="EMBL" id="ACKZ01000008">
    <property type="protein sequence ID" value="EEW37919.1"/>
    <property type="molecule type" value="Genomic_DNA"/>
</dbReference>
<dbReference type="CDD" id="cd00673">
    <property type="entry name" value="AlaRS_core"/>
    <property type="match status" value="1"/>
</dbReference>
<dbReference type="GO" id="GO:0006419">
    <property type="term" value="P:alanyl-tRNA aminoacylation"/>
    <property type="evidence" value="ECO:0007669"/>
    <property type="project" value="UniProtKB-UniRule"/>
</dbReference>
<evidence type="ECO:0000256" key="12">
    <source>
        <dbReference type="ARBA" id="ARBA00024779"/>
    </source>
</evidence>
<dbReference type="Gene3D" id="3.30.54.20">
    <property type="match status" value="1"/>
</dbReference>
<protein>
    <recommendedName>
        <fullName evidence="14">Alanine--tRNA ligase</fullName>
        <ecNumber evidence="14">6.1.1.7</ecNumber>
    </recommendedName>
    <alternativeName>
        <fullName evidence="14">Alanyl-tRNA synthetase</fullName>
        <shortName evidence="14">AlaRS</shortName>
    </alternativeName>
</protein>
<keyword evidence="3 14" id="KW-0820">tRNA-binding</keyword>
<evidence type="ECO:0000256" key="15">
    <source>
        <dbReference type="SAM" id="Coils"/>
    </source>
</evidence>
<keyword evidence="9 14" id="KW-0694">RNA-binding</keyword>
<sequence length="914" mass="101213">MNEQLFHCKQGGTAVGRPCSNGAVFLFTKRRRMKMKKLSSSEIRQMYLDFFQEKGHKVHPSASLIPVNDPTLLWINSGVATLKKYFDGTETPEVPRITNAQKSIRTNDIENVGHTARHHTLFEMMGNFSIGDYFKEEVIPWAWEFLTSEKWLGLDPDRLYVTYYPKDPETKALWMDKVGLPEDHIIPVEDNFWDIGAGPCGPDTEIFYDRGEKYNNLAEDDPENYPGGENERYLEIWNLVFSQFNHMPDGTYPPLPHKNVDTGMGLERVVSVIQDTPTNFETDLFMPIIKQLESLSAGKKYNDSKELDVSFKVIADHIRAVSFAIGDGALPSNEGRGYIIRRLIRRSVMHGQRLGIQGSFLTKLVPTVAQIMHSYYPEVTENMEFIQKVIANEENRFQETIHDGLSILETIFADMKASNETTLSGENAFKLYDTYGFPYELTLEYASDNGFTVDEEGFQAEMQAQKDRARAARNTETSMNVQSAVLRDITVESEFVGYASTTEEGVLKAIVVDDELVESAHKDAHAQLVFDRTPFYAEMGGQLADHGTIQDANGTVVANVLQVKKAPNGQPLHTVEVIGDLQVNAAYTLVVDASERAKIIKNHTATHLLHQALKDVLGTHANQAGSLVTPTGLRFDFSHFGQVTSEELAEMERIVNEKIWAGLEVVTVETTLEDAKSRGAMALFGEKYGNLVRMVNIGDWSIELCGGIHVANTQEIGLFKIVSESGIGAGVRRIEAVTSKEAFDLLSHHENLLKQVAGEVKAIQLDTVVERVATLGQELKEANGEIAKLKAKIMKSEVADVFNNVEEVNGTSFITVALENKEMDELRQLADTWRQKGASDIFVVGTASADKANLLVAVSKDANARGLKAGDIIKAIAPAIQGGGGGRPDMAQAGGKNPAGIPQAFELLKEYLAK</sequence>
<keyword evidence="11 14" id="KW-0030">Aminoacyl-tRNA synthetase</keyword>
<evidence type="ECO:0000256" key="7">
    <source>
        <dbReference type="ARBA" id="ARBA00022833"/>
    </source>
</evidence>
<dbReference type="InterPro" id="IPR018163">
    <property type="entry name" value="Thr/Ala-tRNA-synth_IIc_edit"/>
</dbReference>
<evidence type="ECO:0000256" key="14">
    <source>
        <dbReference type="HAMAP-Rule" id="MF_00036"/>
    </source>
</evidence>
<dbReference type="SMART" id="SM00863">
    <property type="entry name" value="tRNA_SAD"/>
    <property type="match status" value="1"/>
</dbReference>
<dbReference type="Gene3D" id="6.10.250.550">
    <property type="match status" value="1"/>
</dbReference>
<keyword evidence="10 14" id="KW-0648">Protein biosynthesis</keyword>
<keyword evidence="15" id="KW-0175">Coiled coil</keyword>
<dbReference type="SUPFAM" id="SSF55186">
    <property type="entry name" value="ThrRS/AlaRS common domain"/>
    <property type="match status" value="1"/>
</dbReference>
<dbReference type="FunFam" id="3.30.930.10:FF:000046">
    <property type="entry name" value="Alanine--tRNA ligase"/>
    <property type="match status" value="1"/>
</dbReference>
<dbReference type="InterPro" id="IPR018162">
    <property type="entry name" value="Ala-tRNA-ligase_IIc_anticod-bd"/>
</dbReference>
<dbReference type="Pfam" id="PF02272">
    <property type="entry name" value="DHHA1"/>
    <property type="match status" value="1"/>
</dbReference>
<comment type="function">
    <text evidence="12 14">Catalyzes the attachment of alanine to tRNA(Ala) in a two-step reaction: alanine is first activated by ATP to form Ala-AMP and then transferred to the acceptor end of tRNA(Ala). Also edits incorrectly charged Ser-tRNA(Ala) and Gly-tRNA(Ala) via its editing domain.</text>
</comment>
<dbReference type="PRINTS" id="PR00980">
    <property type="entry name" value="TRNASYNTHALA"/>
</dbReference>
<evidence type="ECO:0000313" key="17">
    <source>
        <dbReference type="EMBL" id="EEW37919.1"/>
    </source>
</evidence>
<name>C8NE18_9LACT</name>
<dbReference type="InterPro" id="IPR045864">
    <property type="entry name" value="aa-tRNA-synth_II/BPL/LPL"/>
</dbReference>
<dbReference type="InterPro" id="IPR023033">
    <property type="entry name" value="Ala_tRNA_ligase_euk/bac"/>
</dbReference>
<evidence type="ECO:0000256" key="13">
    <source>
        <dbReference type="ARBA" id="ARBA00048300"/>
    </source>
</evidence>
<dbReference type="FunFam" id="3.30.980.10:FF:000004">
    <property type="entry name" value="Alanine--tRNA ligase, cytoplasmic"/>
    <property type="match status" value="1"/>
</dbReference>
<evidence type="ECO:0000313" key="18">
    <source>
        <dbReference type="Proteomes" id="UP000005926"/>
    </source>
</evidence>
<proteinExistence type="inferred from homology"/>
<dbReference type="eggNOG" id="COG0013">
    <property type="taxonomic scope" value="Bacteria"/>
</dbReference>
<accession>C8NE18</accession>
<dbReference type="HAMAP" id="MF_00036_B">
    <property type="entry name" value="Ala_tRNA_synth_B"/>
    <property type="match status" value="1"/>
</dbReference>
<reference evidence="17 18" key="1">
    <citation type="submission" date="2009-08" db="EMBL/GenBank/DDBJ databases">
        <authorList>
            <person name="Muzny D."/>
            <person name="Qin X."/>
            <person name="Deng J."/>
            <person name="Jiang H."/>
            <person name="Liu Y."/>
            <person name="Qu J."/>
            <person name="Song X.-Z."/>
            <person name="Zhang L."/>
            <person name="Thornton R."/>
            <person name="Coyle M."/>
            <person name="Francisco L."/>
            <person name="Jackson L."/>
            <person name="Javaid M."/>
            <person name="Korchina V."/>
            <person name="Kovar C."/>
            <person name="Mata R."/>
            <person name="Mathew T."/>
            <person name="Ngo R."/>
            <person name="Nguyen L."/>
            <person name="Nguyen N."/>
            <person name="Okwuonu G."/>
            <person name="Ongeri F."/>
            <person name="Pham C."/>
            <person name="Simmons D."/>
            <person name="Wilczek-Boney K."/>
            <person name="Hale W."/>
            <person name="Jakkamsetti A."/>
            <person name="Pham P."/>
            <person name="Ruth R."/>
            <person name="San Lucas F."/>
            <person name="Warren J."/>
            <person name="Zhang J."/>
            <person name="Zhao Z."/>
            <person name="Zhou C."/>
            <person name="Zhu D."/>
            <person name="Lee S."/>
            <person name="Bess C."/>
            <person name="Blankenburg K."/>
            <person name="Forbes L."/>
            <person name="Fu Q."/>
            <person name="Gubbala S."/>
            <person name="Hirani K."/>
            <person name="Jayaseelan J.C."/>
            <person name="Lara F."/>
            <person name="Munidasa M."/>
            <person name="Palculict T."/>
            <person name="Patil S."/>
            <person name="Pu L.-L."/>
            <person name="Saada N."/>
            <person name="Tang L."/>
            <person name="Weissenberger G."/>
            <person name="Zhu Y."/>
            <person name="Hemphill L."/>
            <person name="Shang Y."/>
            <person name="Youmans B."/>
            <person name="Ayvaz T."/>
            <person name="Ross M."/>
            <person name="Santibanez J."/>
            <person name="Aqrawi P."/>
            <person name="Gross S."/>
            <person name="Joshi V."/>
            <person name="Fowler G."/>
            <person name="Nazareth L."/>
            <person name="Reid J."/>
            <person name="Worley K."/>
            <person name="Petrosino J."/>
            <person name="Highlander S."/>
            <person name="Gibbs R."/>
        </authorList>
    </citation>
    <scope>NUCLEOTIDE SEQUENCE [LARGE SCALE GENOMIC DNA]</scope>
    <source>
        <strain evidence="17 18">ATCC 49175</strain>
    </source>
</reference>
<comment type="similarity">
    <text evidence="1 14">Belongs to the class-II aminoacyl-tRNA synthetase family.</text>
</comment>
<evidence type="ECO:0000256" key="11">
    <source>
        <dbReference type="ARBA" id="ARBA00023146"/>
    </source>
</evidence>
<dbReference type="InterPro" id="IPR012947">
    <property type="entry name" value="tRNA_SAD"/>
</dbReference>
<feature type="binding site" evidence="14">
    <location>
        <position position="705"/>
    </location>
    <ligand>
        <name>Zn(2+)</name>
        <dbReference type="ChEBI" id="CHEBI:29105"/>
    </ligand>
</feature>
<evidence type="ECO:0000256" key="5">
    <source>
        <dbReference type="ARBA" id="ARBA00022723"/>
    </source>
</evidence>
<dbReference type="Pfam" id="PF01411">
    <property type="entry name" value="tRNA-synt_2c"/>
    <property type="match status" value="1"/>
</dbReference>
<dbReference type="InterPro" id="IPR002318">
    <property type="entry name" value="Ala-tRNA-lgiase_IIc"/>
</dbReference>
<dbReference type="AlphaFoldDB" id="C8NE18"/>
<feature type="domain" description="Alanyl-transfer RNA synthetases family profile" evidence="16">
    <location>
        <begin position="38"/>
        <end position="748"/>
    </location>
</feature>